<dbReference type="EMBL" id="AP025334">
    <property type="protein sequence ID" value="BDD49432.1"/>
    <property type="molecule type" value="Genomic_DNA"/>
</dbReference>
<dbReference type="RefSeq" id="WP_125123916.1">
    <property type="nucleotide sequence ID" value="NZ_AP025334.1"/>
</dbReference>
<reference evidence="16 17" key="1">
    <citation type="submission" date="2021-12" db="EMBL/GenBank/DDBJ databases">
        <title>Complete genome sequence of Phytobacter diazotrophicus TA9734.</title>
        <authorList>
            <person name="Kubota H."/>
            <person name="Nakayama Y."/>
            <person name="Ariyoshi T."/>
        </authorList>
    </citation>
    <scope>NUCLEOTIDE SEQUENCE [LARGE SCALE GENOMIC DNA]</scope>
    <source>
        <strain evidence="16 17">TA9734</strain>
    </source>
</reference>
<comment type="subcellular location">
    <subcellularLocation>
        <location evidence="2">Cell inner membrane</location>
        <topology evidence="2">Single-pass membrane protein</topology>
    </subcellularLocation>
</comment>
<keyword evidence="13 15" id="KW-0472">Membrane</keyword>
<evidence type="ECO:0000256" key="14">
    <source>
        <dbReference type="ARBA" id="ARBA00033444"/>
    </source>
</evidence>
<keyword evidence="12 15" id="KW-1133">Transmembrane helix</keyword>
<evidence type="ECO:0000256" key="3">
    <source>
        <dbReference type="ARBA" id="ARBA00005186"/>
    </source>
</evidence>
<keyword evidence="11 15" id="KW-0135">Cellulose biosynthesis</keyword>
<evidence type="ECO:0000256" key="11">
    <source>
        <dbReference type="ARBA" id="ARBA00022916"/>
    </source>
</evidence>
<dbReference type="PANTHER" id="PTHR39083:SF1">
    <property type="entry name" value="CYCLIC DI-GMP-BINDING PROTEIN"/>
    <property type="match status" value="1"/>
</dbReference>
<protein>
    <recommendedName>
        <fullName evidence="6 15">Cyclic di-GMP-binding protein</fullName>
    </recommendedName>
    <alternativeName>
        <fullName evidence="14 15">Cellulose synthase regulatory subunit</fullName>
    </alternativeName>
</protein>
<evidence type="ECO:0000256" key="7">
    <source>
        <dbReference type="ARBA" id="ARBA00022475"/>
    </source>
</evidence>
<keyword evidence="15" id="KW-0732">Signal</keyword>
<evidence type="ECO:0000256" key="4">
    <source>
        <dbReference type="ARBA" id="ARBA00010714"/>
    </source>
</evidence>
<evidence type="ECO:0000256" key="15">
    <source>
        <dbReference type="RuleBase" id="RU365021"/>
    </source>
</evidence>
<evidence type="ECO:0000313" key="17">
    <source>
        <dbReference type="Proteomes" id="UP001320460"/>
    </source>
</evidence>
<feature type="signal peptide" evidence="15">
    <location>
        <begin position="1"/>
        <end position="22"/>
    </location>
</feature>
<evidence type="ECO:0000256" key="8">
    <source>
        <dbReference type="ARBA" id="ARBA00022519"/>
    </source>
</evidence>
<evidence type="ECO:0000256" key="13">
    <source>
        <dbReference type="ARBA" id="ARBA00023136"/>
    </source>
</evidence>
<accession>A0ABM7VQX4</accession>
<keyword evidence="9 15" id="KW-0973">c-di-GMP</keyword>
<keyword evidence="17" id="KW-1185">Reference proteome</keyword>
<proteinExistence type="inferred from homology"/>
<gene>
    <name evidence="16" type="primary">bcsB_2</name>
    <name evidence="16" type="ORF">PDTA9734_09190</name>
</gene>
<dbReference type="Pfam" id="PF03170">
    <property type="entry name" value="BcsB"/>
    <property type="match status" value="1"/>
</dbReference>
<evidence type="ECO:0000256" key="2">
    <source>
        <dbReference type="ARBA" id="ARBA00004377"/>
    </source>
</evidence>
<comment type="function">
    <text evidence="1 15">Binds the cellulose synthase activator, bis-(3'-5') cyclic diguanylic acid (c-di-GMP).</text>
</comment>
<name>A0ABM7VQX4_9ENTR</name>
<keyword evidence="7 15" id="KW-1003">Cell membrane</keyword>
<evidence type="ECO:0000256" key="6">
    <source>
        <dbReference type="ARBA" id="ARBA00021844"/>
    </source>
</evidence>
<evidence type="ECO:0000256" key="9">
    <source>
        <dbReference type="ARBA" id="ARBA00022636"/>
    </source>
</evidence>
<evidence type="ECO:0000256" key="10">
    <source>
        <dbReference type="ARBA" id="ARBA00022692"/>
    </source>
</evidence>
<dbReference type="InterPro" id="IPR003920">
    <property type="entry name" value="Cell_synth_B"/>
</dbReference>
<evidence type="ECO:0000313" key="16">
    <source>
        <dbReference type="EMBL" id="BDD49432.1"/>
    </source>
</evidence>
<evidence type="ECO:0000256" key="5">
    <source>
        <dbReference type="ARBA" id="ARBA00011437"/>
    </source>
</evidence>
<organism evidence="16 17">
    <name type="scientific">Phytobacter diazotrophicus</name>
    <dbReference type="NCBI Taxonomy" id="395631"/>
    <lineage>
        <taxon>Bacteria</taxon>
        <taxon>Pseudomonadati</taxon>
        <taxon>Pseudomonadota</taxon>
        <taxon>Gammaproteobacteria</taxon>
        <taxon>Enterobacterales</taxon>
        <taxon>Enterobacteriaceae</taxon>
        <taxon>Phytobacter</taxon>
    </lineage>
</organism>
<keyword evidence="10 15" id="KW-0812">Transmembrane</keyword>
<dbReference type="PRINTS" id="PR01440">
    <property type="entry name" value="CELLSNTHASEB"/>
</dbReference>
<sequence length="777" mass="84276">MRCNPLLLATVLLCGTSGIAWAALSTNNEALPELPPLQGVKSTQATPAAVVAAAPNASNQNISSSLSFGDMGAAGGLTLSGQQLQNGVSFTLPGDLVITDANISLNVEVNRTDVPGENLQLMLNGQPLGAIPLDQVQQEKGFWNLDVPASMIASGNNLSFQLKTSDDIINNGWSCQRTLPEDYRVTLTPTSTLNYQGLWLNVRKTLSTFPRPFFDTKQTKDQALSIAFSTSPDADVLTAAAIVTSHFGVMSAGKPSRFDVQYNTLPAGNGILLGKPGDHIGEVTLGENPGAALQVIDNPLNPAYKLLVISGHNETELRQAAWRLTQPALPDSDTLQVTAVKMTQRSEYDAPRWVNTSHPVALRSLQADDGSLVAHGVWHGENQLPFVTAPDLFMWDGNAVPLRLTYSFAQKVWIDDSNSFLNVSLNGEFLKRLPVSKDGIFAPVMNMLGLTLRQQSAVVNIDPRAILGSNQLGFWFGIKPQKNAPCNALGDDNVQSRIDGNSTLDFSHSWHFGQLPNLNWFSNAMFPFTRNADLANTSVLMSAHPNLEETSVLLNLMAKSGRDTGVSASYLHLFTGMPQQESGQQQLASSDVLAIGSLRNGELLKPLLQGSAFSLNENTLEVSTASVLSRLTSLFSGEQARTDIDAASYLSDTSQWRGLVSVRSPWNAGRVVVIATGTDDHQLQQLPDDMTKPTFKNNANGDFVATGDAGDVRSWRVGEQFTRGDLPGYLMILWFASQHIFWLSLLACLIAAIASPMLYRTLKRHAQQRLQDKTEHE</sequence>
<keyword evidence="8 15" id="KW-0997">Cell inner membrane</keyword>
<dbReference type="Gene3D" id="2.60.120.260">
    <property type="entry name" value="Galactose-binding domain-like"/>
    <property type="match status" value="2"/>
</dbReference>
<evidence type="ECO:0000256" key="12">
    <source>
        <dbReference type="ARBA" id="ARBA00022989"/>
    </source>
</evidence>
<feature type="chain" id="PRO_5044951432" description="Cyclic di-GMP-binding protein" evidence="15">
    <location>
        <begin position="23"/>
        <end position="777"/>
    </location>
</feature>
<evidence type="ECO:0000256" key="1">
    <source>
        <dbReference type="ARBA" id="ARBA00002057"/>
    </source>
</evidence>
<dbReference type="Proteomes" id="UP001320460">
    <property type="component" value="Chromosome"/>
</dbReference>
<dbReference type="InterPro" id="IPR018513">
    <property type="entry name" value="Cell_synthase_bac"/>
</dbReference>
<dbReference type="PANTHER" id="PTHR39083">
    <property type="entry name" value="CYCLIC DI-GMP-BINDING PROTEIN"/>
    <property type="match status" value="1"/>
</dbReference>
<comment type="similarity">
    <text evidence="4 15">Belongs to the AcsB/BcsB family.</text>
</comment>
<comment type="subunit">
    <text evidence="5 15">Tightly associated with the cellulose synthase catalytic subunit.</text>
</comment>
<feature type="transmembrane region" description="Helical" evidence="15">
    <location>
        <begin position="740"/>
        <end position="759"/>
    </location>
</feature>
<comment type="pathway">
    <text evidence="3 15">Glycan metabolism; bacterial cellulose biosynthesis.</text>
</comment>